<keyword evidence="4" id="KW-1185">Reference proteome</keyword>
<dbReference type="SUPFAM" id="SSF49417">
    <property type="entry name" value="p53-like transcription factors"/>
    <property type="match status" value="1"/>
</dbReference>
<dbReference type="EMBL" id="AMQM01003859">
    <property type="status" value="NOT_ANNOTATED_CDS"/>
    <property type="molecule type" value="Genomic_DNA"/>
</dbReference>
<proteinExistence type="predicted"/>
<dbReference type="RefSeq" id="XP_009016345.1">
    <property type="nucleotide sequence ID" value="XM_009018097.1"/>
</dbReference>
<dbReference type="Pfam" id="PF00554">
    <property type="entry name" value="RHD_DNA_bind"/>
    <property type="match status" value="1"/>
</dbReference>
<dbReference type="InterPro" id="IPR032397">
    <property type="entry name" value="RHD_dimer"/>
</dbReference>
<dbReference type="GO" id="GO:0005737">
    <property type="term" value="C:cytoplasm"/>
    <property type="evidence" value="ECO:0007669"/>
    <property type="project" value="InterPro"/>
</dbReference>
<dbReference type="SMART" id="SM00429">
    <property type="entry name" value="IPT"/>
    <property type="match status" value="1"/>
</dbReference>
<feature type="domain" description="RHD" evidence="1">
    <location>
        <begin position="1"/>
        <end position="186"/>
    </location>
</feature>
<dbReference type="Proteomes" id="UP000015101">
    <property type="component" value="Unassembled WGS sequence"/>
</dbReference>
<dbReference type="eggNOG" id="KOG0504">
    <property type="taxonomic scope" value="Eukaryota"/>
</dbReference>
<evidence type="ECO:0000259" key="1">
    <source>
        <dbReference type="PROSITE" id="PS50254"/>
    </source>
</evidence>
<dbReference type="InterPro" id="IPR037059">
    <property type="entry name" value="RHD_DNA_bind_dom_sf"/>
</dbReference>
<dbReference type="CDD" id="cd01177">
    <property type="entry name" value="IPT_NFkappaB"/>
    <property type="match status" value="1"/>
</dbReference>
<dbReference type="AlphaFoldDB" id="T1G309"/>
<dbReference type="EMBL" id="KB096325">
    <property type="protein sequence ID" value="ESO05712.1"/>
    <property type="molecule type" value="Genomic_DNA"/>
</dbReference>
<dbReference type="InterPro" id="IPR008967">
    <property type="entry name" value="p53-like_TF_DNA-bd_sf"/>
</dbReference>
<dbReference type="InterPro" id="IPR002909">
    <property type="entry name" value="IPT_dom"/>
</dbReference>
<dbReference type="Gene3D" id="2.60.40.10">
    <property type="entry name" value="Immunoglobulins"/>
    <property type="match status" value="1"/>
</dbReference>
<dbReference type="CTD" id="20215457"/>
<dbReference type="InterPro" id="IPR033926">
    <property type="entry name" value="IPT_NFkappaB"/>
</dbReference>
<accession>T1G309</accession>
<dbReference type="InterPro" id="IPR014756">
    <property type="entry name" value="Ig_E-set"/>
</dbReference>
<dbReference type="PROSITE" id="PS01204">
    <property type="entry name" value="REL_1"/>
    <property type="match status" value="1"/>
</dbReference>
<dbReference type="PANTHER" id="PTHR24169">
    <property type="entry name" value="NUCLEAR FACTOR NF-KAPPA-B PROTEIN"/>
    <property type="match status" value="1"/>
</dbReference>
<dbReference type="InterPro" id="IPR011539">
    <property type="entry name" value="RHD_DNA_bind_dom"/>
</dbReference>
<dbReference type="InParanoid" id="T1G309"/>
<dbReference type="InterPro" id="IPR030492">
    <property type="entry name" value="RHD_CS"/>
</dbReference>
<dbReference type="FunFam" id="2.60.40.10:FF:000046">
    <property type="entry name" value="Nuclear factor NF-kappa-B p105 subunit"/>
    <property type="match status" value="1"/>
</dbReference>
<dbReference type="PROSITE" id="PS50254">
    <property type="entry name" value="REL_2"/>
    <property type="match status" value="1"/>
</dbReference>
<reference evidence="4" key="1">
    <citation type="submission" date="2012-12" db="EMBL/GenBank/DDBJ databases">
        <authorList>
            <person name="Hellsten U."/>
            <person name="Grimwood J."/>
            <person name="Chapman J.A."/>
            <person name="Shapiro H."/>
            <person name="Aerts A."/>
            <person name="Otillar R.P."/>
            <person name="Terry A.Y."/>
            <person name="Boore J.L."/>
            <person name="Simakov O."/>
            <person name="Marletaz F."/>
            <person name="Cho S.-J."/>
            <person name="Edsinger-Gonzales E."/>
            <person name="Havlak P."/>
            <person name="Kuo D.-H."/>
            <person name="Larsson T."/>
            <person name="Lv J."/>
            <person name="Arendt D."/>
            <person name="Savage R."/>
            <person name="Osoegawa K."/>
            <person name="de Jong P."/>
            <person name="Lindberg D.R."/>
            <person name="Seaver E.C."/>
            <person name="Weisblat D.A."/>
            <person name="Putnam N.H."/>
            <person name="Grigoriev I.V."/>
            <person name="Rokhsar D.S."/>
        </authorList>
    </citation>
    <scope>NUCLEOTIDE SEQUENCE</scope>
</reference>
<sequence length="317" mass="36140">DGPYLEIIEEPQSKGFRFRYACEGKSHGGLQGVNHRKDKKTVPTVKINRYSGMARLEVTLVTDEKIPRHHAHELIGKNCENGKCVVNVKGDNPIIGFPNLGIKHITKKNLVNVLIDKLRESLKIEKFCYGNFEEEDIKKKAEEQSKSLQMSVVRLKFQAYLINDAGFTTLLPPVYSAQIYDSKAPRASLLKICRMDRVSGCSAGNDEVFLLCDKVQKDDISVRFFEQDEEGNVTWEDYGVFSPQDVHRQYAIVFRTPSYPDNKIKNSQSVFVQLKRLSDGEVSDPKTFTFFPKLQGLLSEIDMLLLIVFLTKFTHLL</sequence>
<dbReference type="Pfam" id="PF16179">
    <property type="entry name" value="RHD_dimer"/>
    <property type="match status" value="1"/>
</dbReference>
<dbReference type="GeneID" id="20215457"/>
<dbReference type="OrthoDB" id="10254686at2759"/>
<dbReference type="PRINTS" id="PR00057">
    <property type="entry name" value="NFKBTNSCPFCT"/>
</dbReference>
<dbReference type="Gene3D" id="2.60.40.340">
    <property type="entry name" value="Rel homology domain (RHD), DNA-binding domain"/>
    <property type="match status" value="1"/>
</dbReference>
<evidence type="ECO:0000313" key="4">
    <source>
        <dbReference type="Proteomes" id="UP000015101"/>
    </source>
</evidence>
<dbReference type="KEGG" id="hro:HELRODRAFT_77620"/>
<reference evidence="2 4" key="2">
    <citation type="journal article" date="2013" name="Nature">
        <title>Insights into bilaterian evolution from three spiralian genomes.</title>
        <authorList>
            <person name="Simakov O."/>
            <person name="Marletaz F."/>
            <person name="Cho S.J."/>
            <person name="Edsinger-Gonzales E."/>
            <person name="Havlak P."/>
            <person name="Hellsten U."/>
            <person name="Kuo D.H."/>
            <person name="Larsson T."/>
            <person name="Lv J."/>
            <person name="Arendt D."/>
            <person name="Savage R."/>
            <person name="Osoegawa K."/>
            <person name="de Jong P."/>
            <person name="Grimwood J."/>
            <person name="Chapman J.A."/>
            <person name="Shapiro H."/>
            <person name="Aerts A."/>
            <person name="Otillar R.P."/>
            <person name="Terry A.Y."/>
            <person name="Boore J.L."/>
            <person name="Grigoriev I.V."/>
            <person name="Lindberg D.R."/>
            <person name="Seaver E.C."/>
            <person name="Weisblat D.A."/>
            <person name="Putnam N.H."/>
            <person name="Rokhsar D.S."/>
        </authorList>
    </citation>
    <scope>NUCLEOTIDE SEQUENCE</scope>
</reference>
<protein>
    <recommendedName>
        <fullName evidence="1">RHD domain-containing protein</fullName>
    </recommendedName>
</protein>
<evidence type="ECO:0000313" key="3">
    <source>
        <dbReference type="EnsemblMetazoa" id="HelroP77620"/>
    </source>
</evidence>
<dbReference type="OMA" id="WEAFGKF"/>
<name>T1G309_HELRO</name>
<dbReference type="InterPro" id="IPR013783">
    <property type="entry name" value="Ig-like_fold"/>
</dbReference>
<dbReference type="EnsemblMetazoa" id="HelroT77620">
    <property type="protein sequence ID" value="HelroP77620"/>
    <property type="gene ID" value="HelroG77620"/>
</dbReference>
<dbReference type="GO" id="GO:0003700">
    <property type="term" value="F:DNA-binding transcription factor activity"/>
    <property type="evidence" value="ECO:0007669"/>
    <property type="project" value="InterPro"/>
</dbReference>
<dbReference type="GO" id="GO:0003677">
    <property type="term" value="F:DNA binding"/>
    <property type="evidence" value="ECO:0007669"/>
    <property type="project" value="InterPro"/>
</dbReference>
<gene>
    <name evidence="3" type="primary">20215457</name>
    <name evidence="2" type="ORF">HELRODRAFT_77620</name>
</gene>
<dbReference type="SUPFAM" id="SSF81296">
    <property type="entry name" value="E set domains"/>
    <property type="match status" value="1"/>
</dbReference>
<reference evidence="3" key="3">
    <citation type="submission" date="2015-06" db="UniProtKB">
        <authorList>
            <consortium name="EnsemblMetazoa"/>
        </authorList>
    </citation>
    <scope>IDENTIFICATION</scope>
</reference>
<dbReference type="HOGENOM" id="CLU_004343_3_0_1"/>
<evidence type="ECO:0000313" key="2">
    <source>
        <dbReference type="EMBL" id="ESO05712.1"/>
    </source>
</evidence>
<dbReference type="PANTHER" id="PTHR24169:SF28">
    <property type="entry name" value="NUCLEAR FACTOR NF-KAPPA-B P110 SUBUNIT"/>
    <property type="match status" value="1"/>
</dbReference>
<organism evidence="3 4">
    <name type="scientific">Helobdella robusta</name>
    <name type="common">Californian leech</name>
    <dbReference type="NCBI Taxonomy" id="6412"/>
    <lineage>
        <taxon>Eukaryota</taxon>
        <taxon>Metazoa</taxon>
        <taxon>Spiralia</taxon>
        <taxon>Lophotrochozoa</taxon>
        <taxon>Annelida</taxon>
        <taxon>Clitellata</taxon>
        <taxon>Hirudinea</taxon>
        <taxon>Rhynchobdellida</taxon>
        <taxon>Glossiphoniidae</taxon>
        <taxon>Helobdella</taxon>
    </lineage>
</organism>
<dbReference type="InterPro" id="IPR000451">
    <property type="entry name" value="NFkB/Dor"/>
</dbReference>
<dbReference type="STRING" id="6412.T1G309"/>